<evidence type="ECO:0000259" key="4">
    <source>
        <dbReference type="PROSITE" id="PS51186"/>
    </source>
</evidence>
<proteinExistence type="inferred from homology"/>
<keyword evidence="2" id="KW-0012">Acyltransferase</keyword>
<protein>
    <submittedName>
        <fullName evidence="5">N-acetyltransferase</fullName>
    </submittedName>
</protein>
<dbReference type="RefSeq" id="WP_118238825.1">
    <property type="nucleotide sequence ID" value="NZ_QRZV01000001.1"/>
</dbReference>
<dbReference type="PANTHER" id="PTHR43792">
    <property type="entry name" value="GNAT FAMILY, PUTATIVE (AFU_ORTHOLOGUE AFUA_3G00765)-RELATED-RELATED"/>
    <property type="match status" value="1"/>
</dbReference>
<dbReference type="EMBL" id="QRZV01000001">
    <property type="protein sequence ID" value="RGW11255.1"/>
    <property type="molecule type" value="Genomic_DNA"/>
</dbReference>
<reference evidence="5 6" key="1">
    <citation type="submission" date="2018-08" db="EMBL/GenBank/DDBJ databases">
        <title>A genome reference for cultivated species of the human gut microbiota.</title>
        <authorList>
            <person name="Zou Y."/>
            <person name="Xue W."/>
            <person name="Luo G."/>
        </authorList>
    </citation>
    <scope>NUCLEOTIDE SEQUENCE [LARGE SCALE GENOMIC DNA]</scope>
    <source>
        <strain evidence="5 6">AF13-3LB</strain>
    </source>
</reference>
<evidence type="ECO:0000313" key="6">
    <source>
        <dbReference type="Proteomes" id="UP000265970"/>
    </source>
</evidence>
<dbReference type="Pfam" id="PF13302">
    <property type="entry name" value="Acetyltransf_3"/>
    <property type="match status" value="1"/>
</dbReference>
<gene>
    <name evidence="5" type="ORF">DWV92_02745</name>
</gene>
<dbReference type="PANTHER" id="PTHR43792:SF8">
    <property type="entry name" value="[RIBOSOMAL PROTEIN US5]-ALANINE N-ACETYLTRANSFERASE"/>
    <property type="match status" value="1"/>
</dbReference>
<dbReference type="GO" id="GO:0016747">
    <property type="term" value="F:acyltransferase activity, transferring groups other than amino-acyl groups"/>
    <property type="evidence" value="ECO:0007669"/>
    <property type="project" value="InterPro"/>
</dbReference>
<dbReference type="Gene3D" id="3.40.630.30">
    <property type="match status" value="1"/>
</dbReference>
<name>A0A395XKA0_9BIFI</name>
<dbReference type="InterPro" id="IPR051531">
    <property type="entry name" value="N-acetyltransferase"/>
</dbReference>
<comment type="caution">
    <text evidence="5">The sequence shown here is derived from an EMBL/GenBank/DDBJ whole genome shotgun (WGS) entry which is preliminary data.</text>
</comment>
<evidence type="ECO:0000256" key="1">
    <source>
        <dbReference type="ARBA" id="ARBA00022679"/>
    </source>
</evidence>
<accession>A0A395XKA0</accession>
<dbReference type="InterPro" id="IPR000182">
    <property type="entry name" value="GNAT_dom"/>
</dbReference>
<dbReference type="AlphaFoldDB" id="A0A395XKA0"/>
<dbReference type="PROSITE" id="PS51186">
    <property type="entry name" value="GNAT"/>
    <property type="match status" value="1"/>
</dbReference>
<keyword evidence="1 5" id="KW-0808">Transferase</keyword>
<dbReference type="InterPro" id="IPR016181">
    <property type="entry name" value="Acyl_CoA_acyltransferase"/>
</dbReference>
<feature type="domain" description="N-acetyltransferase" evidence="4">
    <location>
        <begin position="9"/>
        <end position="168"/>
    </location>
</feature>
<dbReference type="SUPFAM" id="SSF55729">
    <property type="entry name" value="Acyl-CoA N-acyltransferases (Nat)"/>
    <property type="match status" value="1"/>
</dbReference>
<evidence type="ECO:0000256" key="2">
    <source>
        <dbReference type="ARBA" id="ARBA00023315"/>
    </source>
</evidence>
<organism evidence="5 6">
    <name type="scientific">Bifidobacterium pseudolongum</name>
    <dbReference type="NCBI Taxonomy" id="1694"/>
    <lineage>
        <taxon>Bacteria</taxon>
        <taxon>Bacillati</taxon>
        <taxon>Actinomycetota</taxon>
        <taxon>Actinomycetes</taxon>
        <taxon>Bifidobacteriales</taxon>
        <taxon>Bifidobacteriaceae</taxon>
        <taxon>Bifidobacterium</taxon>
    </lineage>
</organism>
<evidence type="ECO:0000256" key="3">
    <source>
        <dbReference type="ARBA" id="ARBA00038502"/>
    </source>
</evidence>
<comment type="similarity">
    <text evidence="3">Belongs to the acetyltransferase family. RimJ subfamily.</text>
</comment>
<dbReference type="Proteomes" id="UP000265970">
    <property type="component" value="Unassembled WGS sequence"/>
</dbReference>
<evidence type="ECO:0000313" key="5">
    <source>
        <dbReference type="EMBL" id="RGW11255.1"/>
    </source>
</evidence>
<sequence>MTTLQTERLVLRPWRELDAEALYEYAKNPNIGPPAGWPPHKDVEDSLGVIRNVFNGPEDYAIALASDPDTAIGAIALKLAGGSTLFPEDDTTQAELGFWIGEPFWGHGYIPEAARGLLRHAFEDLGLATVWCAYYEGNTKSARVQQKLGFEPVSVTPNVPVPLLHEVRTGHENRMTRAQWEQLNAK</sequence>